<feature type="region of interest" description="Disordered" evidence="1">
    <location>
        <begin position="1"/>
        <end position="38"/>
    </location>
</feature>
<protein>
    <submittedName>
        <fullName evidence="3">Uncharacterized protein</fullName>
    </submittedName>
</protein>
<evidence type="ECO:0000256" key="2">
    <source>
        <dbReference type="SAM" id="Phobius"/>
    </source>
</evidence>
<keyword evidence="2" id="KW-0812">Transmembrane</keyword>
<evidence type="ECO:0000313" key="4">
    <source>
        <dbReference type="Proteomes" id="UP000280066"/>
    </source>
</evidence>
<proteinExistence type="predicted"/>
<keyword evidence="4" id="KW-1185">Reference proteome</keyword>
<sequence>MAQDLMYPPGRKRPSGSNTVARPRRENTPRSAAQTPAAAEIGGFSTTSLLLVALAGGAALAWFRAGTTSASQLPASLPATGTSTPTPPKPTTSTPTGTKLPTRLPTVGPMTPGRLVFVQSLNGETIYERLRSTGGFPDGYGLPSTAITMIPNGTWLGYLTGKEFQPSPNYPRMLQVYATNGSDFRVNFWVDAEEVVVFGQADADAYMRRGVGKNMTADAVNAIKSFFLNKYGT</sequence>
<gene>
    <name evidence="3" type="ORF">EI290_20620</name>
</gene>
<feature type="transmembrane region" description="Helical" evidence="2">
    <location>
        <begin position="41"/>
        <end position="63"/>
    </location>
</feature>
<feature type="region of interest" description="Disordered" evidence="1">
    <location>
        <begin position="74"/>
        <end position="106"/>
    </location>
</feature>
<dbReference type="Proteomes" id="UP000280066">
    <property type="component" value="Unassembled WGS sequence"/>
</dbReference>
<comment type="caution">
    <text evidence="3">The sequence shown here is derived from an EMBL/GenBank/DDBJ whole genome shotgun (WGS) entry which is preliminary data.</text>
</comment>
<reference evidence="3 4" key="1">
    <citation type="submission" date="2018-12" db="EMBL/GenBank/DDBJ databases">
        <authorList>
            <person name="Feng G."/>
            <person name="Zhu H."/>
        </authorList>
    </citation>
    <scope>NUCLEOTIDE SEQUENCE [LARGE SCALE GENOMIC DNA]</scope>
    <source>
        <strain evidence="3 4">9PBR-2</strain>
    </source>
</reference>
<evidence type="ECO:0000313" key="3">
    <source>
        <dbReference type="EMBL" id="RSK24187.1"/>
    </source>
</evidence>
<feature type="compositionally biased region" description="Low complexity" evidence="1">
    <location>
        <begin position="74"/>
        <end position="84"/>
    </location>
</feature>
<dbReference type="RefSeq" id="WP_125433543.1">
    <property type="nucleotide sequence ID" value="NZ_RWIS01000018.1"/>
</dbReference>
<keyword evidence="2" id="KW-0472">Membrane</keyword>
<feature type="compositionally biased region" description="Low complexity" evidence="1">
    <location>
        <begin position="91"/>
        <end position="102"/>
    </location>
</feature>
<accession>A0A428IYF9</accession>
<dbReference type="AlphaFoldDB" id="A0A428IYF9"/>
<evidence type="ECO:0000256" key="1">
    <source>
        <dbReference type="SAM" id="MobiDB-lite"/>
    </source>
</evidence>
<organism evidence="3 4">
    <name type="scientific">Hymenobacter metallilatus</name>
    <dbReference type="NCBI Taxonomy" id="2493666"/>
    <lineage>
        <taxon>Bacteria</taxon>
        <taxon>Pseudomonadati</taxon>
        <taxon>Bacteroidota</taxon>
        <taxon>Cytophagia</taxon>
        <taxon>Cytophagales</taxon>
        <taxon>Hymenobacteraceae</taxon>
        <taxon>Hymenobacter</taxon>
    </lineage>
</organism>
<name>A0A428IYF9_9BACT</name>
<keyword evidence="2" id="KW-1133">Transmembrane helix</keyword>
<dbReference type="EMBL" id="RWIS01000018">
    <property type="protein sequence ID" value="RSK24187.1"/>
    <property type="molecule type" value="Genomic_DNA"/>
</dbReference>